<feature type="transmembrane region" description="Helical" evidence="1">
    <location>
        <begin position="443"/>
        <end position="461"/>
    </location>
</feature>
<dbReference type="Proteomes" id="UP001621713">
    <property type="component" value="Unassembled WGS sequence"/>
</dbReference>
<dbReference type="PANTHER" id="PTHR38454">
    <property type="entry name" value="INTEGRAL MEMBRANE PROTEIN-RELATED"/>
    <property type="match status" value="1"/>
</dbReference>
<accession>A0ABW8PGN8</accession>
<feature type="transmembrane region" description="Helical" evidence="1">
    <location>
        <begin position="190"/>
        <end position="207"/>
    </location>
</feature>
<keyword evidence="1" id="KW-1133">Transmembrane helix</keyword>
<feature type="transmembrane region" description="Helical" evidence="1">
    <location>
        <begin position="495"/>
        <end position="513"/>
    </location>
</feature>
<evidence type="ECO:0000313" key="3">
    <source>
        <dbReference type="Proteomes" id="UP001621713"/>
    </source>
</evidence>
<keyword evidence="1" id="KW-0472">Membrane</keyword>
<comment type="caution">
    <text evidence="2">The sequence shown here is derived from an EMBL/GenBank/DDBJ whole genome shotgun (WGS) entry which is preliminary data.</text>
</comment>
<evidence type="ECO:0000313" key="2">
    <source>
        <dbReference type="EMBL" id="MFK7003613.1"/>
    </source>
</evidence>
<feature type="transmembrane region" description="Helical" evidence="1">
    <location>
        <begin position="149"/>
        <end position="170"/>
    </location>
</feature>
<name>A0ABW8PGN8_9FLAO</name>
<feature type="transmembrane region" description="Helical" evidence="1">
    <location>
        <begin position="100"/>
        <end position="117"/>
    </location>
</feature>
<feature type="transmembrane region" description="Helical" evidence="1">
    <location>
        <begin position="340"/>
        <end position="361"/>
    </location>
</feature>
<sequence>MNNLKRFYPHALAIIGFVLVAIIYFYPVLNGKKILQSDIVQYTAMAKEQNDFRSQYKEEPYWTNSAFGGMPTYQLGANYPHNYIKKIDSIIRFLPRPADYLFLYFLGFYILLMALRIKPLKAFFGALAFGFSTYLIIILGVGHNAKAHAIAYMPMVVAGVLMVFQKRWIIGGILTMLAAALELNANHFQMTYYLFIFLLVLTSYYVYKAIKEDDLKELIYSFGIFVVSGIISIGVNATGILATQEYAKESTRGKNELTFSPDGKKNNTETSMTYDYITEYSYGLAESLNLISPRIFGGSNSENIGTKSAMYNFVLSQEVPEDQAKEIVKGLPTYWGDQPIVAAPAYIGAIVFFLAVLALFIDKRKIKYAFLIGAIVSLVLSWGKNFPLLTDFFIYHIPFYDKFRAVSSIQVVLELCMPVLAVLGLQSYFISEEKEQKEGLMKASLFSIGTLLLILLCKSLFSFSGSGDGYFIDSYGPGFVDALKEDRKSLFTSDLLRSMLLILLTAGTLFLSFKKTISQKAATWVVGLLMVTDLFLIAKNYVNSSDFVNASEVDTPFIMAPFDEAILQDKSHYRVFEVSQNVMSDPRASYFHKSIGGYHAAKPRRMQELFDYQIAKNNIEVLNMLNVKYLIQKNEKGEQFPIRNQQANGNAWFVKSIKFVKSADEEMKSLSNFNSRSVAILNTVSEKSQQLKETKTISNENAKITLQSYKSNDLKYESINPKNGFAVFSEIYYGKGWNAYIDGKLVDHYRVDYILRGLPIPAGKHNIEFKFEPQVVKIGSIIALISFILMIGLIIGGIYLIKKKSIN</sequence>
<keyword evidence="1" id="KW-0812">Transmembrane</keyword>
<evidence type="ECO:0000256" key="1">
    <source>
        <dbReference type="SAM" id="Phobius"/>
    </source>
</evidence>
<feature type="transmembrane region" description="Helical" evidence="1">
    <location>
        <begin position="368"/>
        <end position="389"/>
    </location>
</feature>
<feature type="transmembrane region" description="Helical" evidence="1">
    <location>
        <begin position="123"/>
        <end position="142"/>
    </location>
</feature>
<feature type="transmembrane region" description="Helical" evidence="1">
    <location>
        <begin position="409"/>
        <end position="431"/>
    </location>
</feature>
<feature type="transmembrane region" description="Helical" evidence="1">
    <location>
        <begin position="778"/>
        <end position="801"/>
    </location>
</feature>
<dbReference type="PANTHER" id="PTHR38454:SF1">
    <property type="entry name" value="INTEGRAL MEMBRANE PROTEIN"/>
    <property type="match status" value="1"/>
</dbReference>
<dbReference type="Pfam" id="PF09586">
    <property type="entry name" value="YfhO"/>
    <property type="match status" value="1"/>
</dbReference>
<proteinExistence type="predicted"/>
<reference evidence="2 3" key="1">
    <citation type="submission" date="2024-02" db="EMBL/GenBank/DDBJ databases">
        <title>Comparative Genomic Analysis of Flavobacterium Species Causing Columnaris Disease of Freshwater Fish in Thailand: Insights into Virulence and Resistance Mechanisms.</title>
        <authorList>
            <person name="Nguyen D."/>
            <person name="Chokmangmeepisarn P."/>
            <person name="Khianchaikhan K."/>
            <person name="Morishita M."/>
            <person name="Bunnoy A."/>
            <person name="Rodkhum C."/>
        </authorList>
    </citation>
    <scope>NUCLEOTIDE SEQUENCE [LARGE SCALE GENOMIC DNA]</scope>
    <source>
        <strain evidence="2 3">PCBSB2203</strain>
    </source>
</reference>
<organism evidence="2 3">
    <name type="scientific">Flavobacterium covae</name>
    <dbReference type="NCBI Taxonomy" id="2906076"/>
    <lineage>
        <taxon>Bacteria</taxon>
        <taxon>Pseudomonadati</taxon>
        <taxon>Bacteroidota</taxon>
        <taxon>Flavobacteriia</taxon>
        <taxon>Flavobacteriales</taxon>
        <taxon>Flavobacteriaceae</taxon>
        <taxon>Flavobacterium</taxon>
    </lineage>
</organism>
<dbReference type="RefSeq" id="WP_088467003.1">
    <property type="nucleotide sequence ID" value="NZ_JAZHOJ010000012.1"/>
</dbReference>
<gene>
    <name evidence="2" type="ORF">V3467_07080</name>
</gene>
<dbReference type="InterPro" id="IPR018580">
    <property type="entry name" value="Uncharacterised_YfhO"/>
</dbReference>
<feature type="transmembrane region" description="Helical" evidence="1">
    <location>
        <begin position="219"/>
        <end position="242"/>
    </location>
</feature>
<keyword evidence="3" id="KW-1185">Reference proteome</keyword>
<feature type="transmembrane region" description="Helical" evidence="1">
    <location>
        <begin position="522"/>
        <end position="542"/>
    </location>
</feature>
<protein>
    <submittedName>
        <fullName evidence="2">YfhO family protein</fullName>
    </submittedName>
</protein>
<feature type="transmembrane region" description="Helical" evidence="1">
    <location>
        <begin position="6"/>
        <end position="26"/>
    </location>
</feature>
<dbReference type="EMBL" id="JAZHOJ010000012">
    <property type="protein sequence ID" value="MFK7003613.1"/>
    <property type="molecule type" value="Genomic_DNA"/>
</dbReference>